<dbReference type="STRING" id="946333.A4W93_15285"/>
<dbReference type="GO" id="GO:0016779">
    <property type="term" value="F:nucleotidyltransferase activity"/>
    <property type="evidence" value="ECO:0007669"/>
    <property type="project" value="UniProtKB-KW"/>
</dbReference>
<dbReference type="Pfam" id="PF00309">
    <property type="entry name" value="Sigma54_AID"/>
    <property type="match status" value="1"/>
</dbReference>
<dbReference type="PROSITE" id="PS50044">
    <property type="entry name" value="SIGMA54_3"/>
    <property type="match status" value="1"/>
</dbReference>
<evidence type="ECO:0000256" key="2">
    <source>
        <dbReference type="ARBA" id="ARBA00022478"/>
    </source>
</evidence>
<keyword evidence="4 9" id="KW-0548">Nucleotidyltransferase</keyword>
<dbReference type="AlphaFoldDB" id="A0A1W6LAE8"/>
<proteinExistence type="inferred from homology"/>
<dbReference type="InterPro" id="IPR007634">
    <property type="entry name" value="RNA_pol_sigma_54_DNA-bd"/>
</dbReference>
<evidence type="ECO:0000259" key="12">
    <source>
        <dbReference type="Pfam" id="PF04963"/>
    </source>
</evidence>
<comment type="function">
    <text evidence="9">Sigma factors are initiation factors that promote the attachment of RNA polymerase to specific initiation sites and are then released.</text>
</comment>
<name>A0A1W6LAE8_9BURK</name>
<feature type="region of interest" description="Disordered" evidence="10">
    <location>
        <begin position="47"/>
        <end position="82"/>
    </location>
</feature>
<evidence type="ECO:0000256" key="1">
    <source>
        <dbReference type="ARBA" id="ARBA00008798"/>
    </source>
</evidence>
<evidence type="ECO:0000256" key="10">
    <source>
        <dbReference type="SAM" id="MobiDB-lite"/>
    </source>
</evidence>
<gene>
    <name evidence="13" type="ORF">A4W93_15285</name>
</gene>
<dbReference type="RefSeq" id="WP_085751434.1">
    <property type="nucleotide sequence ID" value="NZ_BSPR01000004.1"/>
</dbReference>
<keyword evidence="6 9" id="KW-0731">Sigma factor</keyword>
<evidence type="ECO:0000313" key="14">
    <source>
        <dbReference type="Proteomes" id="UP000193427"/>
    </source>
</evidence>
<keyword evidence="3 9" id="KW-0808">Transferase</keyword>
<dbReference type="Pfam" id="PF04963">
    <property type="entry name" value="Sigma54_CBD"/>
    <property type="match status" value="1"/>
</dbReference>
<comment type="similarity">
    <text evidence="1 9">Belongs to the sigma-54 factor family.</text>
</comment>
<evidence type="ECO:0000256" key="3">
    <source>
        <dbReference type="ARBA" id="ARBA00022679"/>
    </source>
</evidence>
<dbReference type="PANTHER" id="PTHR32248">
    <property type="entry name" value="RNA POLYMERASE SIGMA-54 FACTOR"/>
    <property type="match status" value="1"/>
</dbReference>
<feature type="domain" description="RNA polymerase sigma factor 54 core-binding" evidence="12">
    <location>
        <begin position="94"/>
        <end position="282"/>
    </location>
</feature>
<dbReference type="Gene3D" id="1.10.10.60">
    <property type="entry name" value="Homeodomain-like"/>
    <property type="match status" value="1"/>
</dbReference>
<dbReference type="KEGG" id="rgu:A4W93_15285"/>
<dbReference type="Gene3D" id="1.10.10.1330">
    <property type="entry name" value="RNA polymerase sigma-54 factor, core-binding domain"/>
    <property type="match status" value="1"/>
</dbReference>
<protein>
    <recommendedName>
        <fullName evidence="9">RNA polymerase sigma-54 factor</fullName>
    </recommendedName>
</protein>
<dbReference type="InterPro" id="IPR038709">
    <property type="entry name" value="RpoN_core-bd_sf"/>
</dbReference>
<dbReference type="GO" id="GO:0006352">
    <property type="term" value="P:DNA-templated transcription initiation"/>
    <property type="evidence" value="ECO:0007669"/>
    <property type="project" value="InterPro"/>
</dbReference>
<evidence type="ECO:0000256" key="5">
    <source>
        <dbReference type="ARBA" id="ARBA00023015"/>
    </source>
</evidence>
<dbReference type="GO" id="GO:0003677">
    <property type="term" value="F:DNA binding"/>
    <property type="evidence" value="ECO:0007669"/>
    <property type="project" value="UniProtKB-KW"/>
</dbReference>
<dbReference type="PROSITE" id="PS00717">
    <property type="entry name" value="SIGMA54_1"/>
    <property type="match status" value="1"/>
</dbReference>
<dbReference type="GO" id="GO:0000428">
    <property type="term" value="C:DNA-directed RNA polymerase complex"/>
    <property type="evidence" value="ECO:0007669"/>
    <property type="project" value="UniProtKB-KW"/>
</dbReference>
<dbReference type="Proteomes" id="UP000193427">
    <property type="component" value="Chromosome"/>
</dbReference>
<dbReference type="EMBL" id="CP015118">
    <property type="protein sequence ID" value="ARN21148.1"/>
    <property type="molecule type" value="Genomic_DNA"/>
</dbReference>
<dbReference type="InterPro" id="IPR000394">
    <property type="entry name" value="RNA_pol_sigma_54"/>
</dbReference>
<reference evidence="13 14" key="1">
    <citation type="submission" date="2016-04" db="EMBL/GenBank/DDBJ databases">
        <title>Complete genome sequence of natural rubber-degrading, novel Gram-negative bacterium, Rhizobacter gummiphilus strain NS21.</title>
        <authorList>
            <person name="Tabata M."/>
            <person name="Kasai D."/>
            <person name="Fukuda M."/>
        </authorList>
    </citation>
    <scope>NUCLEOTIDE SEQUENCE [LARGE SCALE GENOMIC DNA]</scope>
    <source>
        <strain evidence="13 14">NS21</strain>
    </source>
</reference>
<evidence type="ECO:0000256" key="4">
    <source>
        <dbReference type="ARBA" id="ARBA00022695"/>
    </source>
</evidence>
<keyword evidence="8 9" id="KW-0804">Transcription</keyword>
<sequence>MTALSQRIEMHQAQKLSPRLQHAVRLLQMSSLDFMQEVHAMIDSNPFLEGAETDPPHESHDAEREPWLADGRGASAPRVATDGGDLESLGSVAVSVTLVEHLHRQLNMITLPLRDAVLAKALMGSLDDDGYLRTPLDEIAAMADLSPPASLEEMRIALRRVQSLEPTGVAARDVEECLLLQAAEFDEPALRSLAMRIVADHLDALAASRDPAPLARQLREPVEAVRRACDQIRRLDPHPGWRFGAPHVQYITPDVGVKKVRGRWTASLNPAVFPRVRLNQHYADLFHRHRGAGSGELAGHLREARWAVTNVQQRFSTILEVAQAIVDRQAPFLEYGAMAMKPLALREIAQEVGVHESTVSRVTSNKYIATRHGVFELKFFFSRAMTARSGAAFSGTAVRGLVGEIIAAEAPGEPLSDADIARLLAQQGLTVARRTVTKYRQQLKLEPVEKRRHAAA</sequence>
<dbReference type="NCBIfam" id="TIGR02395">
    <property type="entry name" value="rpoN_sigma"/>
    <property type="match status" value="1"/>
</dbReference>
<dbReference type="NCBIfam" id="NF009118">
    <property type="entry name" value="PRK12469.1"/>
    <property type="match status" value="1"/>
</dbReference>
<evidence type="ECO:0000259" key="11">
    <source>
        <dbReference type="Pfam" id="PF04552"/>
    </source>
</evidence>
<evidence type="ECO:0000256" key="7">
    <source>
        <dbReference type="ARBA" id="ARBA00023125"/>
    </source>
</evidence>
<evidence type="ECO:0000256" key="9">
    <source>
        <dbReference type="PIRNR" id="PIRNR000774"/>
    </source>
</evidence>
<keyword evidence="2 9" id="KW-0240">DNA-directed RNA polymerase</keyword>
<evidence type="ECO:0000256" key="6">
    <source>
        <dbReference type="ARBA" id="ARBA00023082"/>
    </source>
</evidence>
<dbReference type="PRINTS" id="PR00045">
    <property type="entry name" value="SIGMA54FCT"/>
</dbReference>
<evidence type="ECO:0000256" key="8">
    <source>
        <dbReference type="ARBA" id="ARBA00023163"/>
    </source>
</evidence>
<keyword evidence="5 9" id="KW-0805">Transcription regulation</keyword>
<accession>A0A1W6LAE8</accession>
<dbReference type="GO" id="GO:0001216">
    <property type="term" value="F:DNA-binding transcription activator activity"/>
    <property type="evidence" value="ECO:0007669"/>
    <property type="project" value="InterPro"/>
</dbReference>
<feature type="domain" description="RNA polymerase sigma factor 54 DNA-binding" evidence="11">
    <location>
        <begin position="299"/>
        <end position="452"/>
    </location>
</feature>
<feature type="compositionally biased region" description="Basic and acidic residues" evidence="10">
    <location>
        <begin position="54"/>
        <end position="67"/>
    </location>
</feature>
<dbReference type="GO" id="GO:0016987">
    <property type="term" value="F:sigma factor activity"/>
    <property type="evidence" value="ECO:0007669"/>
    <property type="project" value="UniProtKB-KW"/>
</dbReference>
<dbReference type="Pfam" id="PF04552">
    <property type="entry name" value="Sigma54_DBD"/>
    <property type="match status" value="1"/>
</dbReference>
<dbReference type="OrthoDB" id="9814402at2"/>
<evidence type="ECO:0000313" key="13">
    <source>
        <dbReference type="EMBL" id="ARN21148.1"/>
    </source>
</evidence>
<dbReference type="PIRSF" id="PIRSF000774">
    <property type="entry name" value="RpoN"/>
    <property type="match status" value="1"/>
</dbReference>
<dbReference type="PANTHER" id="PTHR32248:SF4">
    <property type="entry name" value="RNA POLYMERASE SIGMA-54 FACTOR"/>
    <property type="match status" value="1"/>
</dbReference>
<keyword evidence="7 9" id="KW-0238">DNA-binding</keyword>
<organism evidence="13 14">
    <name type="scientific">Piscinibacter gummiphilus</name>
    <dbReference type="NCBI Taxonomy" id="946333"/>
    <lineage>
        <taxon>Bacteria</taxon>
        <taxon>Pseudomonadati</taxon>
        <taxon>Pseudomonadota</taxon>
        <taxon>Betaproteobacteria</taxon>
        <taxon>Burkholderiales</taxon>
        <taxon>Sphaerotilaceae</taxon>
        <taxon>Piscinibacter</taxon>
    </lineage>
</organism>
<dbReference type="PROSITE" id="PS00718">
    <property type="entry name" value="SIGMA54_2"/>
    <property type="match status" value="1"/>
</dbReference>
<keyword evidence="14" id="KW-1185">Reference proteome</keyword>
<dbReference type="InterPro" id="IPR007046">
    <property type="entry name" value="RNA_pol_sigma_54_core-bd"/>
</dbReference>